<evidence type="ECO:0000313" key="4">
    <source>
        <dbReference type="Proteomes" id="UP000276282"/>
    </source>
</evidence>
<reference evidence="3 4" key="1">
    <citation type="submission" date="2018-10" db="EMBL/GenBank/DDBJ databases">
        <title>Genomic Encyclopedia of Archaeal and Bacterial Type Strains, Phase II (KMG-II): from individual species to whole genera.</title>
        <authorList>
            <person name="Goeker M."/>
        </authorList>
    </citation>
    <scope>NUCLEOTIDE SEQUENCE [LARGE SCALE GENOMIC DNA]</scope>
    <source>
        <strain evidence="3 4">DSM 19839</strain>
    </source>
</reference>
<name>A0A495Q034_9FLAO</name>
<dbReference type="Gene3D" id="2.40.160.20">
    <property type="match status" value="1"/>
</dbReference>
<evidence type="ECO:0008006" key="5">
    <source>
        <dbReference type="Google" id="ProtNLM"/>
    </source>
</evidence>
<feature type="transmembrane region" description="Helical" evidence="2">
    <location>
        <begin position="44"/>
        <end position="64"/>
    </location>
</feature>
<evidence type="ECO:0000313" key="3">
    <source>
        <dbReference type="EMBL" id="RKS56156.1"/>
    </source>
</evidence>
<keyword evidence="2" id="KW-1133">Transmembrane helix</keyword>
<keyword evidence="2" id="KW-0472">Membrane</keyword>
<organism evidence="3 4">
    <name type="scientific">Gillisia mitskevichiae</name>
    <dbReference type="NCBI Taxonomy" id="270921"/>
    <lineage>
        <taxon>Bacteria</taxon>
        <taxon>Pseudomonadati</taxon>
        <taxon>Bacteroidota</taxon>
        <taxon>Flavobacteriia</taxon>
        <taxon>Flavobacteriales</taxon>
        <taxon>Flavobacteriaceae</taxon>
        <taxon>Gillisia</taxon>
    </lineage>
</organism>
<keyword evidence="4" id="KW-1185">Reference proteome</keyword>
<feature type="coiled-coil region" evidence="1">
    <location>
        <begin position="102"/>
        <end position="142"/>
    </location>
</feature>
<accession>A0A495Q034</accession>
<dbReference type="RefSeq" id="WP_121344874.1">
    <property type="nucleotide sequence ID" value="NZ_RBLG01000001.1"/>
</dbReference>
<dbReference type="EMBL" id="RBLG01000001">
    <property type="protein sequence ID" value="RKS56156.1"/>
    <property type="molecule type" value="Genomic_DNA"/>
</dbReference>
<gene>
    <name evidence="3" type="ORF">BC962_1135</name>
</gene>
<comment type="caution">
    <text evidence="3">The sequence shown here is derived from an EMBL/GenBank/DDBJ whole genome shotgun (WGS) entry which is preliminary data.</text>
</comment>
<keyword evidence="1" id="KW-0175">Coiled coil</keyword>
<dbReference type="AlphaFoldDB" id="A0A495Q034"/>
<protein>
    <recommendedName>
        <fullName evidence="5">Outer membrane protein with beta-barrel domain</fullName>
    </recommendedName>
</protein>
<evidence type="ECO:0000256" key="1">
    <source>
        <dbReference type="SAM" id="Coils"/>
    </source>
</evidence>
<evidence type="ECO:0000256" key="2">
    <source>
        <dbReference type="SAM" id="Phobius"/>
    </source>
</evidence>
<sequence>MKKNIDDIFNEKFKQAEITPPEEIWNNISAQLPFKKSKKRIIPIWYLMAGTAAALAIIVFLFNYNQSPILNKKITNTPGNNINIDNTSDESKIQILDLAPILEQKNDVVQSNKQENESLKTKESQTNNISEMNAQVNEAKTSIVSNYAKENELKNLEMVSRQEKSLSTDYELSQIIHNEVEIVANDSILLLENTIASANDIEETFFNTNEVEKSFKTPISKRLSVTTTAGALYFNNLGDGSGIDEQFANNNATSEITSSYGVNFGYQISQKVKLRTGISQINLVNNTQNVEYSSLINSRALGRQDLNNSPTYSNNPITNNLISFAGKVNQNLGFIEVPSEIEYLLIDKKLGINLIGGFSTLFLNKNEISINSENSNTDLGKANNLNEISFTANAGFGLNYKISPQFHFNLEPIFKYQLNTFKETKDFKPYYFGMYSGFSFKF</sequence>
<proteinExistence type="predicted"/>
<dbReference type="OrthoDB" id="1113942at2"/>
<keyword evidence="2" id="KW-0812">Transmembrane</keyword>
<dbReference type="Proteomes" id="UP000276282">
    <property type="component" value="Unassembled WGS sequence"/>
</dbReference>